<feature type="domain" description="Alpha/beta hydrolase fold-3" evidence="2">
    <location>
        <begin position="165"/>
        <end position="378"/>
    </location>
</feature>
<accession>A0ABP0MZ17</accession>
<evidence type="ECO:0000313" key="3">
    <source>
        <dbReference type="EMBL" id="CAK9056785.1"/>
    </source>
</evidence>
<dbReference type="InterPro" id="IPR050300">
    <property type="entry name" value="GDXG_lipolytic_enzyme"/>
</dbReference>
<dbReference type="PANTHER" id="PTHR48081">
    <property type="entry name" value="AB HYDROLASE SUPERFAMILY PROTEIN C4A8.06C"/>
    <property type="match status" value="1"/>
</dbReference>
<reference evidence="3 4" key="1">
    <citation type="submission" date="2024-02" db="EMBL/GenBank/DDBJ databases">
        <authorList>
            <person name="Chen Y."/>
            <person name="Shah S."/>
            <person name="Dougan E. K."/>
            <person name="Thang M."/>
            <person name="Chan C."/>
        </authorList>
    </citation>
    <scope>NUCLEOTIDE SEQUENCE [LARGE SCALE GENOMIC DNA]</scope>
</reference>
<dbReference type="InterPro" id="IPR029058">
    <property type="entry name" value="AB_hydrolase_fold"/>
</dbReference>
<dbReference type="SUPFAM" id="SSF53474">
    <property type="entry name" value="alpha/beta-Hydrolases"/>
    <property type="match status" value="1"/>
</dbReference>
<dbReference type="EMBL" id="CAXAMM010025315">
    <property type="protein sequence ID" value="CAK9056785.1"/>
    <property type="molecule type" value="Genomic_DNA"/>
</dbReference>
<evidence type="ECO:0000259" key="2">
    <source>
        <dbReference type="Pfam" id="PF07859"/>
    </source>
</evidence>
<gene>
    <name evidence="3" type="ORF">SCF082_LOCUS30554</name>
</gene>
<sequence>MVVTTTMKMVRRMAVVAVVLKWARTSPRRMLGAAAVVAVWLHNHRLERERAYYTSVFHMIQTVVFVVRKTLSVGFRRMVLGVSNHPYWTWYEEIVVRTINFSARTGDVTAPRAALDVFEGFQRVTATWIANASVRNVDMGLGHGKGDALWITLDKKTKLGSGPVILYYHGGGYCVGSAGMYINAHCEWLRRMRDEHGMEAGVLSIEYPLAPETKYPENLKFAYRAYDHLVDDLGVLPSSIVLGGDSAGGGIAFSVAKHAHEHRLHSRKTLPALAGIVLISPWVNHSCESDSHGEHVETDYIAGADLIGDYTMAYCGDKDKALIDPSISAIHSHVDFLPPIMLTLGTREVFGDDIRIFRDKLHQAGKPVTLHEGEECPHIHPLLWPLFDKHSTRALSQISHFCAQRIQFRENHNSISCAWQDRVFLSRVQCDSNRQLDLPESNPQQA</sequence>
<dbReference type="Proteomes" id="UP001642464">
    <property type="component" value="Unassembled WGS sequence"/>
</dbReference>
<proteinExistence type="predicted"/>
<evidence type="ECO:0000313" key="4">
    <source>
        <dbReference type="Proteomes" id="UP001642464"/>
    </source>
</evidence>
<protein>
    <submittedName>
        <fullName evidence="3">Esterase</fullName>
    </submittedName>
</protein>
<dbReference type="Pfam" id="PF07859">
    <property type="entry name" value="Abhydrolase_3"/>
    <property type="match status" value="1"/>
</dbReference>
<keyword evidence="1" id="KW-0378">Hydrolase</keyword>
<dbReference type="PANTHER" id="PTHR48081:SF8">
    <property type="entry name" value="ALPHA_BETA HYDROLASE FOLD-3 DOMAIN-CONTAINING PROTEIN-RELATED"/>
    <property type="match status" value="1"/>
</dbReference>
<keyword evidence="4" id="KW-1185">Reference proteome</keyword>
<organism evidence="3 4">
    <name type="scientific">Durusdinium trenchii</name>
    <dbReference type="NCBI Taxonomy" id="1381693"/>
    <lineage>
        <taxon>Eukaryota</taxon>
        <taxon>Sar</taxon>
        <taxon>Alveolata</taxon>
        <taxon>Dinophyceae</taxon>
        <taxon>Suessiales</taxon>
        <taxon>Symbiodiniaceae</taxon>
        <taxon>Durusdinium</taxon>
    </lineage>
</organism>
<name>A0ABP0MZ17_9DINO</name>
<comment type="caution">
    <text evidence="3">The sequence shown here is derived from an EMBL/GenBank/DDBJ whole genome shotgun (WGS) entry which is preliminary data.</text>
</comment>
<dbReference type="Gene3D" id="3.40.50.1820">
    <property type="entry name" value="alpha/beta hydrolase"/>
    <property type="match status" value="1"/>
</dbReference>
<dbReference type="InterPro" id="IPR013094">
    <property type="entry name" value="AB_hydrolase_3"/>
</dbReference>
<evidence type="ECO:0000256" key="1">
    <source>
        <dbReference type="ARBA" id="ARBA00022801"/>
    </source>
</evidence>